<accession>A0ABX1TF35</accession>
<protein>
    <recommendedName>
        <fullName evidence="3">DUF1176 domain-containing protein</fullName>
    </recommendedName>
</protein>
<dbReference type="Proteomes" id="UP000760480">
    <property type="component" value="Unassembled WGS sequence"/>
</dbReference>
<comment type="caution">
    <text evidence="1">The sequence shown here is derived from an EMBL/GenBank/DDBJ whole genome shotgun (WGS) entry which is preliminary data.</text>
</comment>
<dbReference type="RefSeq" id="WP_169247230.1">
    <property type="nucleotide sequence ID" value="NZ_SPMZ01000004.1"/>
</dbReference>
<sequence>MNELVCGIFRWLPWMVGLAAIFGSMAVASDTPSTERGSVCQDRPECRIVETLDAGKAADGTALAVLHVALGAENQPADAEGRQCRPYPEDYWLKQVGRDGKAVYRRLFAFCNDGYGASGIGEDVVTVAPNRITLDRVGGSAWRWEIGASYQLMPEQPLLRREASYHTLGGGCLETETNFRALRQRGWLNPSPAEETLDEDATVGCDRESATGRFIAIPQLERGGDELAALERQSAGLGSCALTLRATGNEEDGFVVYGSLDPQARTEIKLLLLSATTLLAQVRDAGRTPAMSENWINDDRLELWLGPALYGGWPSADRKKQLYQFGIRLADGAVFAGYGKSKRLPTIRRWQRDDARLLLVDWGGCGIGAEFDGGGIRSGRRSPAGADACHQSSQVR</sequence>
<dbReference type="EMBL" id="SPMZ01000004">
    <property type="protein sequence ID" value="NMQ17980.1"/>
    <property type="molecule type" value="Genomic_DNA"/>
</dbReference>
<evidence type="ECO:0008006" key="3">
    <source>
        <dbReference type="Google" id="ProtNLM"/>
    </source>
</evidence>
<keyword evidence="2" id="KW-1185">Reference proteome</keyword>
<gene>
    <name evidence="1" type="ORF">E4P82_01455</name>
</gene>
<reference evidence="1 2" key="1">
    <citation type="submission" date="2019-03" db="EMBL/GenBank/DDBJ databases">
        <title>Metabolic reconstructions from genomes of highly enriched 'Candidatus Accumulibacter' and 'Candidatus Competibacter' bioreactor populations.</title>
        <authorList>
            <person name="Annavajhala M.K."/>
            <person name="Welles L."/>
            <person name="Abbas B."/>
            <person name="Sorokin D."/>
            <person name="Park H."/>
            <person name="Van Loosdrecht M."/>
            <person name="Chandran K."/>
        </authorList>
    </citation>
    <scope>NUCLEOTIDE SEQUENCE [LARGE SCALE GENOMIC DNA]</scope>
    <source>
        <strain evidence="1 2">SBR_G</strain>
    </source>
</reference>
<organism evidence="1 2">
    <name type="scientific">Candidatus Competibacter phosphatis</name>
    <dbReference type="NCBI Taxonomy" id="221280"/>
    <lineage>
        <taxon>Bacteria</taxon>
        <taxon>Pseudomonadati</taxon>
        <taxon>Pseudomonadota</taxon>
        <taxon>Gammaproteobacteria</taxon>
        <taxon>Candidatus Competibacteraceae</taxon>
        <taxon>Candidatus Competibacter</taxon>
    </lineage>
</organism>
<evidence type="ECO:0000313" key="1">
    <source>
        <dbReference type="EMBL" id="NMQ17980.1"/>
    </source>
</evidence>
<proteinExistence type="predicted"/>
<evidence type="ECO:0000313" key="2">
    <source>
        <dbReference type="Proteomes" id="UP000760480"/>
    </source>
</evidence>
<name>A0ABX1TF35_9GAMM</name>